<feature type="domain" description="ChrR-like cupin" evidence="2">
    <location>
        <begin position="31"/>
        <end position="130"/>
    </location>
</feature>
<accession>A0A0C6P980</accession>
<evidence type="ECO:0000256" key="1">
    <source>
        <dbReference type="SAM" id="MobiDB-lite"/>
    </source>
</evidence>
<dbReference type="RefSeq" id="WP_003808108.1">
    <property type="nucleotide sequence ID" value="NC_019382.1"/>
</dbReference>
<proteinExistence type="predicted"/>
<reference evidence="3 4" key="1">
    <citation type="journal article" date="2012" name="BMC Genomics">
        <title>Comparative genomics of the classical Bordetella subspecies: the evolution and exchange of virulence-associated diversity amongst closely related pathogens.</title>
        <authorList>
            <person name="Park J."/>
            <person name="Zhang Y."/>
            <person name="Buboltz A.M."/>
            <person name="Zhang X."/>
            <person name="Schuster S.C."/>
            <person name="Ahuja U."/>
            <person name="Liu M."/>
            <person name="Miller J.F."/>
            <person name="Sebaihia M."/>
            <person name="Bentley S.D."/>
            <person name="Parkhill J."/>
            <person name="Harvill E.T."/>
        </authorList>
    </citation>
    <scope>NUCLEOTIDE SEQUENCE [LARGE SCALE GENOMIC DNA]</scope>
    <source>
        <strain evidence="3 4">253</strain>
    </source>
</reference>
<dbReference type="Proteomes" id="UP000007564">
    <property type="component" value="Chromosome"/>
</dbReference>
<dbReference type="Gene3D" id="2.60.120.10">
    <property type="entry name" value="Jelly Rolls"/>
    <property type="match status" value="1"/>
</dbReference>
<dbReference type="HOGENOM" id="CLU_144638_0_0_4"/>
<gene>
    <name evidence="3" type="ORF">BN112_2732</name>
</gene>
<dbReference type="InterPro" id="IPR014710">
    <property type="entry name" value="RmlC-like_jellyroll"/>
</dbReference>
<dbReference type="KEGG" id="bbh:BN112_2732"/>
<feature type="region of interest" description="Disordered" evidence="1">
    <location>
        <begin position="1"/>
        <end position="23"/>
    </location>
</feature>
<dbReference type="Pfam" id="PF12973">
    <property type="entry name" value="Cupin_7"/>
    <property type="match status" value="1"/>
</dbReference>
<evidence type="ECO:0000259" key="2">
    <source>
        <dbReference type="Pfam" id="PF12973"/>
    </source>
</evidence>
<organism evidence="3 4">
    <name type="scientific">Bordetella bronchiseptica 253</name>
    <dbReference type="NCBI Taxonomy" id="568707"/>
    <lineage>
        <taxon>Bacteria</taxon>
        <taxon>Pseudomonadati</taxon>
        <taxon>Pseudomonadota</taxon>
        <taxon>Betaproteobacteria</taxon>
        <taxon>Burkholderiales</taxon>
        <taxon>Alcaligenaceae</taxon>
        <taxon>Bordetella</taxon>
    </lineage>
</organism>
<name>A0A0C6P980_BORBO</name>
<dbReference type="GeneID" id="93202447"/>
<sequence>MSDIDPITSARILNPGGRGGPLTEAHQPMRAMHRDDIEWENLRYEGQFSKMMFHPVQDDRTIPNAGIVRYEKGSGHPLHNHYFAQIWYVLSGKFEIEGKVYGEGSMMFHPDPHYEYALNTLEDGEILYVQYMGPTTRQPAIYEGRFNMETRRPLEDESTAA</sequence>
<evidence type="ECO:0000313" key="3">
    <source>
        <dbReference type="EMBL" id="CCJ54649.1"/>
    </source>
</evidence>
<dbReference type="SUPFAM" id="SSF51182">
    <property type="entry name" value="RmlC-like cupins"/>
    <property type="match status" value="1"/>
</dbReference>
<protein>
    <recommendedName>
        <fullName evidence="2">ChrR-like cupin domain-containing protein</fullName>
    </recommendedName>
</protein>
<dbReference type="InterPro" id="IPR011051">
    <property type="entry name" value="RmlC_Cupin_sf"/>
</dbReference>
<dbReference type="InterPro" id="IPR025979">
    <property type="entry name" value="ChrR-like_cupin_dom"/>
</dbReference>
<dbReference type="EMBL" id="HE965806">
    <property type="protein sequence ID" value="CCJ54649.1"/>
    <property type="molecule type" value="Genomic_DNA"/>
</dbReference>
<dbReference type="OrthoDB" id="8718357at2"/>
<evidence type="ECO:0000313" key="4">
    <source>
        <dbReference type="Proteomes" id="UP000007564"/>
    </source>
</evidence>
<dbReference type="AlphaFoldDB" id="A0A0C6P980"/>